<dbReference type="InterPro" id="IPR050312">
    <property type="entry name" value="IolE/XylAMocC-like"/>
</dbReference>
<protein>
    <submittedName>
        <fullName evidence="3">Sugar phosphate isomerase/epimerase</fullName>
    </submittedName>
</protein>
<evidence type="ECO:0000256" key="1">
    <source>
        <dbReference type="ARBA" id="ARBA00023277"/>
    </source>
</evidence>
<dbReference type="PANTHER" id="PTHR12110">
    <property type="entry name" value="HYDROXYPYRUVATE ISOMERASE"/>
    <property type="match status" value="1"/>
</dbReference>
<dbReference type="GO" id="GO:0016853">
    <property type="term" value="F:isomerase activity"/>
    <property type="evidence" value="ECO:0007669"/>
    <property type="project" value="UniProtKB-KW"/>
</dbReference>
<keyword evidence="1" id="KW-0119">Carbohydrate metabolism</keyword>
<dbReference type="Pfam" id="PF01261">
    <property type="entry name" value="AP_endonuc_2"/>
    <property type="match status" value="1"/>
</dbReference>
<dbReference type="InterPro" id="IPR036237">
    <property type="entry name" value="Xyl_isomerase-like_sf"/>
</dbReference>
<evidence type="ECO:0000313" key="4">
    <source>
        <dbReference type="Proteomes" id="UP000185663"/>
    </source>
</evidence>
<sequence length="271" mass="30104">MDQDTDRPHVTLSTTSVYPWRTTRAFEVAADLGYDGVEVMVWGDETTQDALKLERLSEKHDMPIRSIHAPTLLVSQRVWGGSPAPKLTRTVDMAVELGAGVVVVHPPFRWQRKYARGFEEQVAELNQLTDVTLAVENMYPWRGGKRELVAYLPGWDPSEHGYDAVTLDLSHSAVAHQNAMDLVDEFGDRLRHVHMADGTGAVMDEHLVPGRGTQPCADVLRRLARESWTGDVVIEIATRKCKTDEARIADVAESLAFTREHLAAGVAERGA</sequence>
<evidence type="ECO:0000313" key="3">
    <source>
        <dbReference type="EMBL" id="SDR79293.1"/>
    </source>
</evidence>
<dbReference type="Proteomes" id="UP000185663">
    <property type="component" value="Chromosome I"/>
</dbReference>
<dbReference type="RefSeq" id="WP_083371141.1">
    <property type="nucleotide sequence ID" value="NZ_LT629776.1"/>
</dbReference>
<dbReference type="STRING" id="545619.SAMN04489860_0068"/>
<feature type="domain" description="Xylose isomerase-like TIM barrel" evidence="2">
    <location>
        <begin position="26"/>
        <end position="260"/>
    </location>
</feature>
<evidence type="ECO:0000259" key="2">
    <source>
        <dbReference type="Pfam" id="PF01261"/>
    </source>
</evidence>
<accession>A0A1H1LXP3</accession>
<dbReference type="EMBL" id="LT629776">
    <property type="protein sequence ID" value="SDR79293.1"/>
    <property type="molecule type" value="Genomic_DNA"/>
</dbReference>
<dbReference type="AlphaFoldDB" id="A0A1H1LXP3"/>
<name>A0A1H1LXP3_9CELL</name>
<dbReference type="eggNOG" id="COG1082">
    <property type="taxonomic scope" value="Bacteria"/>
</dbReference>
<gene>
    <name evidence="3" type="ORF">SAMN04489860_0068</name>
</gene>
<dbReference type="InterPro" id="IPR013022">
    <property type="entry name" value="Xyl_isomerase-like_TIM-brl"/>
</dbReference>
<dbReference type="Gene3D" id="3.20.20.150">
    <property type="entry name" value="Divalent-metal-dependent TIM barrel enzymes"/>
    <property type="match status" value="1"/>
</dbReference>
<keyword evidence="4" id="KW-1185">Reference proteome</keyword>
<dbReference type="SUPFAM" id="SSF51658">
    <property type="entry name" value="Xylose isomerase-like"/>
    <property type="match status" value="1"/>
</dbReference>
<reference evidence="3 4" key="1">
    <citation type="submission" date="2016-10" db="EMBL/GenBank/DDBJ databases">
        <authorList>
            <person name="de Groot N.N."/>
        </authorList>
    </citation>
    <scope>NUCLEOTIDE SEQUENCE [LARGE SCALE GENOMIC DNA]</scope>
    <source>
        <strain evidence="3 4">DSM 22126</strain>
    </source>
</reference>
<dbReference type="PANTHER" id="PTHR12110:SF47">
    <property type="match status" value="1"/>
</dbReference>
<proteinExistence type="predicted"/>
<keyword evidence="3" id="KW-0413">Isomerase</keyword>
<organism evidence="3 4">
    <name type="scientific">Paraoerskovia marina</name>
    <dbReference type="NCBI Taxonomy" id="545619"/>
    <lineage>
        <taxon>Bacteria</taxon>
        <taxon>Bacillati</taxon>
        <taxon>Actinomycetota</taxon>
        <taxon>Actinomycetes</taxon>
        <taxon>Micrococcales</taxon>
        <taxon>Cellulomonadaceae</taxon>
        <taxon>Paraoerskovia</taxon>
    </lineage>
</organism>
<dbReference type="OrthoDB" id="3248123at2"/>